<proteinExistence type="predicted"/>
<evidence type="ECO:0000313" key="2">
    <source>
        <dbReference type="Proteomes" id="UP000798662"/>
    </source>
</evidence>
<gene>
    <name evidence="1" type="ORF">I4F81_012610</name>
</gene>
<keyword evidence="2" id="KW-1185">Reference proteome</keyword>
<dbReference type="EMBL" id="CM020620">
    <property type="protein sequence ID" value="KAK1870148.1"/>
    <property type="molecule type" value="Genomic_DNA"/>
</dbReference>
<comment type="caution">
    <text evidence="1">The sequence shown here is derived from an EMBL/GenBank/DDBJ whole genome shotgun (WGS) entry which is preliminary data.</text>
</comment>
<protein>
    <submittedName>
        <fullName evidence="1">Uncharacterized protein</fullName>
    </submittedName>
</protein>
<organism evidence="1 2">
    <name type="scientific">Pyropia yezoensis</name>
    <name type="common">Susabi-nori</name>
    <name type="synonym">Porphyra yezoensis</name>
    <dbReference type="NCBI Taxonomy" id="2788"/>
    <lineage>
        <taxon>Eukaryota</taxon>
        <taxon>Rhodophyta</taxon>
        <taxon>Bangiophyceae</taxon>
        <taxon>Bangiales</taxon>
        <taxon>Bangiaceae</taxon>
        <taxon>Pyropia</taxon>
    </lineage>
</organism>
<accession>A0ACC3CJR0</accession>
<sequence length="177" mass="18030">MVSTVPASHVDQGQGVLSSCTSGVICTYHCCSVAEGLYYFFGGYDFFVDGCFSLVKGLMAAAQVARVDAAPPAVARPATPPEGLTPASAAHGASRAPCAAERVAGPSARRRASGLDLPRRGPVAGSAAPSHPGSVLAVVVAAAGATAAVAQPLPLVPRRSCFSRRCSIDGRHRSRRD</sequence>
<evidence type="ECO:0000313" key="1">
    <source>
        <dbReference type="EMBL" id="KAK1870148.1"/>
    </source>
</evidence>
<reference evidence="1" key="1">
    <citation type="submission" date="2019-11" db="EMBL/GenBank/DDBJ databases">
        <title>Nori genome reveals adaptations in red seaweeds to the harsh intertidal environment.</title>
        <authorList>
            <person name="Wang D."/>
            <person name="Mao Y."/>
        </authorList>
    </citation>
    <scope>NUCLEOTIDE SEQUENCE</scope>
    <source>
        <tissue evidence="1">Gametophyte</tissue>
    </source>
</reference>
<name>A0ACC3CJR0_PYRYE</name>
<dbReference type="Proteomes" id="UP000798662">
    <property type="component" value="Chromosome 3"/>
</dbReference>